<evidence type="ECO:0000313" key="4">
    <source>
        <dbReference type="Proteomes" id="UP000637423"/>
    </source>
</evidence>
<dbReference type="RefSeq" id="WP_188569174.1">
    <property type="nucleotide sequence ID" value="NZ_BMED01000008.1"/>
</dbReference>
<dbReference type="InterPro" id="IPR013538">
    <property type="entry name" value="ASHA1/2-like_C"/>
</dbReference>
<dbReference type="CDD" id="cd08893">
    <property type="entry name" value="SRPBCC_CalC_Aha1-like_GntR-HTH"/>
    <property type="match status" value="1"/>
</dbReference>
<evidence type="ECO:0000259" key="2">
    <source>
        <dbReference type="Pfam" id="PF08327"/>
    </source>
</evidence>
<dbReference type="Gene3D" id="3.30.530.20">
    <property type="match status" value="1"/>
</dbReference>
<proteinExistence type="inferred from homology"/>
<comment type="caution">
    <text evidence="3">The sequence shown here is derived from an EMBL/GenBank/DDBJ whole genome shotgun (WGS) entry which is preliminary data.</text>
</comment>
<dbReference type="Proteomes" id="UP000637423">
    <property type="component" value="Unassembled WGS sequence"/>
</dbReference>
<protein>
    <submittedName>
        <fullName evidence="3">Activator of HSP90 ATPase</fullName>
    </submittedName>
</protein>
<comment type="similarity">
    <text evidence="1">Belongs to the AHA1 family.</text>
</comment>
<dbReference type="InterPro" id="IPR023393">
    <property type="entry name" value="START-like_dom_sf"/>
</dbReference>
<dbReference type="AlphaFoldDB" id="A0A916XRU8"/>
<dbReference type="SUPFAM" id="SSF55961">
    <property type="entry name" value="Bet v1-like"/>
    <property type="match status" value="1"/>
</dbReference>
<reference evidence="3" key="2">
    <citation type="submission" date="2020-09" db="EMBL/GenBank/DDBJ databases">
        <authorList>
            <person name="Sun Q."/>
            <person name="Zhou Y."/>
        </authorList>
    </citation>
    <scope>NUCLEOTIDE SEQUENCE</scope>
    <source>
        <strain evidence="3">CGMCC 1.10998</strain>
    </source>
</reference>
<accession>A0A916XRU8</accession>
<gene>
    <name evidence="3" type="ORF">GCM10011396_52910</name>
</gene>
<sequence length="147" mass="16651">MDTEKFVYVTYIAATPEKVWQALIEGEITRQYWAHENVPEAGWKPGTKWQHVAANEQRTVKVIGEVLEHIPQKRLVLSWVGPSNFADKTRHTRVAMDIETVGDMVRLTITHDQLNPETAAAISKGWPRVISSLKSFLETGKPLDVFA</sequence>
<keyword evidence="4" id="KW-1185">Reference proteome</keyword>
<dbReference type="Pfam" id="PF08327">
    <property type="entry name" value="AHSA1"/>
    <property type="match status" value="1"/>
</dbReference>
<feature type="domain" description="Activator of Hsp90 ATPase homologue 1/2-like C-terminal" evidence="2">
    <location>
        <begin position="14"/>
        <end position="138"/>
    </location>
</feature>
<evidence type="ECO:0000256" key="1">
    <source>
        <dbReference type="ARBA" id="ARBA00006817"/>
    </source>
</evidence>
<evidence type="ECO:0000313" key="3">
    <source>
        <dbReference type="EMBL" id="GGC98800.1"/>
    </source>
</evidence>
<dbReference type="EMBL" id="BMED01000008">
    <property type="protein sequence ID" value="GGC98800.1"/>
    <property type="molecule type" value="Genomic_DNA"/>
</dbReference>
<reference evidence="3" key="1">
    <citation type="journal article" date="2014" name="Int. J. Syst. Evol. Microbiol.">
        <title>Complete genome sequence of Corynebacterium casei LMG S-19264T (=DSM 44701T), isolated from a smear-ripened cheese.</title>
        <authorList>
            <consortium name="US DOE Joint Genome Institute (JGI-PGF)"/>
            <person name="Walter F."/>
            <person name="Albersmeier A."/>
            <person name="Kalinowski J."/>
            <person name="Ruckert C."/>
        </authorList>
    </citation>
    <scope>NUCLEOTIDE SEQUENCE</scope>
    <source>
        <strain evidence="3">CGMCC 1.10998</strain>
    </source>
</reference>
<organism evidence="3 4">
    <name type="scientific">Undibacterium terreum</name>
    <dbReference type="NCBI Taxonomy" id="1224302"/>
    <lineage>
        <taxon>Bacteria</taxon>
        <taxon>Pseudomonadati</taxon>
        <taxon>Pseudomonadota</taxon>
        <taxon>Betaproteobacteria</taxon>
        <taxon>Burkholderiales</taxon>
        <taxon>Oxalobacteraceae</taxon>
        <taxon>Undibacterium</taxon>
    </lineage>
</organism>
<name>A0A916XRU8_9BURK</name>